<evidence type="ECO:0000313" key="4">
    <source>
        <dbReference type="EMBL" id="KAJ3222775.1"/>
    </source>
</evidence>
<feature type="compositionally biased region" description="Acidic residues" evidence="2">
    <location>
        <begin position="365"/>
        <end position="386"/>
    </location>
</feature>
<accession>A0AAD5U332</accession>
<dbReference type="InterPro" id="IPR012936">
    <property type="entry name" value="Erv_C"/>
</dbReference>
<sequence>MDVSGDHQNDIDHSIYKVICMISDIFKSVFQVRIDQNGRVVQKSKSTVGDVKNEVKKNETEVAACGDCYGGQLPPSGCCNTCEDVRKAYEAKHWSLTNMEEVVQCVREGMVTNMKEQENEGCNLHGHVEVNKVAGNFHFAPGKSFQQQNLHIHDLLQYVQHPKFDFTHNIHTMSFGKSIGFQNPLDGSGKVATQNYFMFQYFVKVVGTEFNFMNGTKAQTNQFSVTENERDVSPQVGSGGGIPGVFFNYEISPMLVVYKEYQKPFAHFLTDVCAIVGGIFTVASMLDGFIYNAEKSLKKKLDLGKGIKYQIFGKEMSISTISATLNKTILYSHPVEDVKNLKELQEKLVVLKNQLNEHFKPERESQEDEKEFENDDDDSDDDEENSNEILLKKRKLAKSEKY</sequence>
<keyword evidence="5" id="KW-1185">Reference proteome</keyword>
<dbReference type="GO" id="GO:0006888">
    <property type="term" value="P:endoplasmic reticulum to Golgi vesicle-mediated transport"/>
    <property type="evidence" value="ECO:0007669"/>
    <property type="project" value="TreeGrafter"/>
</dbReference>
<evidence type="ECO:0000259" key="3">
    <source>
        <dbReference type="Pfam" id="PF07970"/>
    </source>
</evidence>
<name>A0AAD5U332_9FUNG</name>
<dbReference type="GO" id="GO:0005789">
    <property type="term" value="C:endoplasmic reticulum membrane"/>
    <property type="evidence" value="ECO:0007669"/>
    <property type="project" value="TreeGrafter"/>
</dbReference>
<dbReference type="GO" id="GO:0000139">
    <property type="term" value="C:Golgi membrane"/>
    <property type="evidence" value="ECO:0007669"/>
    <property type="project" value="TreeGrafter"/>
</dbReference>
<comment type="similarity">
    <text evidence="1">Belongs to the ERGIC family.</text>
</comment>
<evidence type="ECO:0000256" key="2">
    <source>
        <dbReference type="SAM" id="MobiDB-lite"/>
    </source>
</evidence>
<dbReference type="AlphaFoldDB" id="A0AAD5U332"/>
<dbReference type="Pfam" id="PF07970">
    <property type="entry name" value="COPIIcoated_ERV"/>
    <property type="match status" value="1"/>
</dbReference>
<reference evidence="4" key="1">
    <citation type="submission" date="2020-05" db="EMBL/GenBank/DDBJ databases">
        <title>Phylogenomic resolution of chytrid fungi.</title>
        <authorList>
            <person name="Stajich J.E."/>
            <person name="Amses K."/>
            <person name="Simmons R."/>
            <person name="Seto K."/>
            <person name="Myers J."/>
            <person name="Bonds A."/>
            <person name="Quandt C.A."/>
            <person name="Barry K."/>
            <person name="Liu P."/>
            <person name="Grigoriev I."/>
            <person name="Longcore J.E."/>
            <person name="James T.Y."/>
        </authorList>
    </citation>
    <scope>NUCLEOTIDE SEQUENCE</scope>
    <source>
        <strain evidence="4">JEL0476</strain>
    </source>
</reference>
<organism evidence="4 5">
    <name type="scientific">Clydaea vesicula</name>
    <dbReference type="NCBI Taxonomy" id="447962"/>
    <lineage>
        <taxon>Eukaryota</taxon>
        <taxon>Fungi</taxon>
        <taxon>Fungi incertae sedis</taxon>
        <taxon>Chytridiomycota</taxon>
        <taxon>Chytridiomycota incertae sedis</taxon>
        <taxon>Chytridiomycetes</taxon>
        <taxon>Lobulomycetales</taxon>
        <taxon>Lobulomycetaceae</taxon>
        <taxon>Clydaea</taxon>
    </lineage>
</organism>
<feature type="domain" description="Endoplasmic reticulum vesicle transporter C-terminal" evidence="3">
    <location>
        <begin position="68"/>
        <end position="287"/>
    </location>
</feature>
<dbReference type="GO" id="GO:0030134">
    <property type="term" value="C:COPII-coated ER to Golgi transport vesicle"/>
    <property type="evidence" value="ECO:0007669"/>
    <property type="project" value="TreeGrafter"/>
</dbReference>
<dbReference type="PANTHER" id="PTHR10984:SF25">
    <property type="entry name" value="ENDOPLASMIC RETICULUM-GOLGI INTERMEDIATE COMPARTMENT PROTEIN 3"/>
    <property type="match status" value="1"/>
</dbReference>
<evidence type="ECO:0000256" key="1">
    <source>
        <dbReference type="ARBA" id="ARBA00005648"/>
    </source>
</evidence>
<dbReference type="Proteomes" id="UP001211065">
    <property type="component" value="Unassembled WGS sequence"/>
</dbReference>
<dbReference type="InterPro" id="IPR045888">
    <property type="entry name" value="Erv"/>
</dbReference>
<evidence type="ECO:0000313" key="5">
    <source>
        <dbReference type="Proteomes" id="UP001211065"/>
    </source>
</evidence>
<dbReference type="EMBL" id="JADGJW010000160">
    <property type="protein sequence ID" value="KAJ3222775.1"/>
    <property type="molecule type" value="Genomic_DNA"/>
</dbReference>
<proteinExistence type="inferred from homology"/>
<dbReference type="PANTHER" id="PTHR10984">
    <property type="entry name" value="ENDOPLASMIC RETICULUM-GOLGI INTERMEDIATE COMPARTMENT PROTEIN"/>
    <property type="match status" value="1"/>
</dbReference>
<feature type="region of interest" description="Disordered" evidence="2">
    <location>
        <begin position="358"/>
        <end position="402"/>
    </location>
</feature>
<protein>
    <recommendedName>
        <fullName evidence="3">Endoplasmic reticulum vesicle transporter C-terminal domain-containing protein</fullName>
    </recommendedName>
</protein>
<gene>
    <name evidence="4" type="ORF">HK099_001943</name>
</gene>
<comment type="caution">
    <text evidence="4">The sequence shown here is derived from an EMBL/GenBank/DDBJ whole genome shotgun (WGS) entry which is preliminary data.</text>
</comment>
<dbReference type="GO" id="GO:0006890">
    <property type="term" value="P:retrograde vesicle-mediated transport, Golgi to endoplasmic reticulum"/>
    <property type="evidence" value="ECO:0007669"/>
    <property type="project" value="TreeGrafter"/>
</dbReference>